<dbReference type="Proteomes" id="UP000494108">
    <property type="component" value="Unassembled WGS sequence"/>
</dbReference>
<reference evidence="1 2" key="1">
    <citation type="submission" date="2020-04" db="EMBL/GenBank/DDBJ databases">
        <authorList>
            <person name="De Canck E."/>
        </authorList>
    </citation>
    <scope>NUCLEOTIDE SEQUENCE [LARGE SCALE GENOMIC DNA]</scope>
    <source>
        <strain evidence="1 2">LMG 3431</strain>
    </source>
</reference>
<protein>
    <submittedName>
        <fullName evidence="1">Uncharacterized protein</fullName>
    </submittedName>
</protein>
<dbReference type="AlphaFoldDB" id="A0A6S6ZKM1"/>
<sequence length="38" mass="4363">MLVMPIHHEVDKKTEPSGSVFFYHDDIFLSLSLIMLAT</sequence>
<gene>
    <name evidence="1" type="ORF">LMG3431_04321</name>
</gene>
<accession>A0A6S6ZKM1</accession>
<keyword evidence="2" id="KW-1185">Reference proteome</keyword>
<dbReference type="EMBL" id="CADIJX010000005">
    <property type="protein sequence ID" value="CAB3680092.1"/>
    <property type="molecule type" value="Genomic_DNA"/>
</dbReference>
<proteinExistence type="predicted"/>
<evidence type="ECO:0000313" key="2">
    <source>
        <dbReference type="Proteomes" id="UP000494108"/>
    </source>
</evidence>
<evidence type="ECO:0000313" key="1">
    <source>
        <dbReference type="EMBL" id="CAB3680092.1"/>
    </source>
</evidence>
<name>A0A6S6ZKM1_9BURK</name>
<organism evidence="1 2">
    <name type="scientific">Achromobacter pestifer</name>
    <dbReference type="NCBI Taxonomy" id="1353889"/>
    <lineage>
        <taxon>Bacteria</taxon>
        <taxon>Pseudomonadati</taxon>
        <taxon>Pseudomonadota</taxon>
        <taxon>Betaproteobacteria</taxon>
        <taxon>Burkholderiales</taxon>
        <taxon>Alcaligenaceae</taxon>
        <taxon>Achromobacter</taxon>
    </lineage>
</organism>